<dbReference type="Proteomes" id="UP001234202">
    <property type="component" value="Unassembled WGS sequence"/>
</dbReference>
<evidence type="ECO:0000313" key="1">
    <source>
        <dbReference type="EMBL" id="KAJ9124871.1"/>
    </source>
</evidence>
<name>A0ACC2XPC1_9TREE</name>
<dbReference type="EMBL" id="JASBWV010000008">
    <property type="protein sequence ID" value="KAJ9124871.1"/>
    <property type="molecule type" value="Genomic_DNA"/>
</dbReference>
<evidence type="ECO:0000313" key="2">
    <source>
        <dbReference type="Proteomes" id="UP001234202"/>
    </source>
</evidence>
<sequence>MASFPAADFARMGKVSLVGAFDGIDLYSSSSSSSFQYSSTGDSLVIFGKGGQVQDVVQADQGGSITTVCFMPAASSTGEAQGTYYLGGNFTALQASNDTAPTTFANIAAYTSTITTVASSSSLSPLDKGLDGAVRTIHCDSKNRKVWAGGDFLAPVDNQQGGYKGSVAIWDVDGGAGEGGAWQPPAFGGLSGPVQTIMPDPTQAEQWLFGGEFVTRLVAGNNTSWMNTTTTSTNGSTQVIGGNGTTVYLNSTTSSIPSSPLGTLGYANSPYLTPIPLLTPISAIDAGPGPTSSSAGHTNTSSLLCASSSGTTTNTNTQGAAREQLESGAWWVRDASVGKVTVNLYRVVRASGVRLGNALDGGQRGTTSFRIVTIPDNNVRTLQYTDPSTLLSTTCTSSCPLSLLDSITAQDFMFVSSSSDNDDTADGSPTELEITGFQIYLDGWTGDGAGLSLMQLLSGGTGISSAVGDENSAVCTANGGGQQTTTTTTVQTTGNGWQVVESDTSIPGTIRRVLTTQIATTSSERPSVIYYPFIATNGFYQLFVTTPGCARLPPAAGTCAERTGNVDVEVFSGRGALPIVTTLDERSSSDTRALVYAGYLEKSSEQFGVTVRLALASEPTTTTGADSGVAQWTLVAGEVDAVFDAVAVNGTRRGNASSLPASQEPTTITSGQVADGQVVQYSVNTTTSTMVMGNSTWTLGYGTFAWSNATSSSGSGKTGTTDGTSLLLPANQTPLDVVAFTLSRAQNTTFGSTSTTSGWSVNAFANVPGTSPGGTESLLFVGGNFTSLGNYSNLLVLDTQNKSISGVIGGGVNGPVDSLVGWDRFLLVAGRFTALQQPQQQNSSANAGIVLNNLAKYDTLSGEWTALSGGVDGHVTTISLAADGHTLDVTGEFGGVFFRNGTKVVTGGLAAYDLVADEWSSVGSGGKVWGSVRARATAESGSALVGRIGGVSTYGASGLVFLTGDGQQAGLQVTGSAIGFAANQSGQETTTTTTTTTTLGRRGSASGDEGDEAFALEILPHHVSTRSSAPWFDRHFSASALTKRQSSSSAQTSNTALSAMLMETYTAPSILTVAYYTNTSSSSSDPWTIVGGKFTAATGVRNLGIWNTAQTTVVPVVSPSSRAPEDVVGVVRALRVVNDANQGWLFVGGDKGFGWVDMSAQGKAGDWKSVPALGNGANGNTTSGAVYAIGNRGSSSGKTSNEQLIVAGAFTTAGSLGCVAVCSWDPQENRWSTLGDGLKSGIISSLQVGGQNAEILLVAGSFVLSDGISAAVAIYSFTNTSWTALGTADALPGPVRTVTMDNGNIGSVWAAGRSSSDDQPFLMHWDGHSWSMQTSGLESGTKISQLMFVPLSKSHTSTSNSSMESDRLLLATGLLRIPVQRNQGGVASTAAVNATAALFDGQTWVPMLIGKQSDGSPAMGSGLFYSQESFTFSTKHYLALGLIVLIAIAISTGLVFLITLVGLLVMFCWRPRESSRPRAVAANGGQGEESEEDRQRRLDAIQAAIFGEKAAAAAGFVTRTPKTEVVAPIVLAPPIRTRSSSSSSTTSSSSLSKHEPEPLGRPTTVKYSFTGEDAREVTVMAGERIHVVEEAEGEEWWFVRTQDGREGVVPAAYIW</sequence>
<gene>
    <name evidence="1" type="ORF">QFC24_002800</name>
</gene>
<organism evidence="1 2">
    <name type="scientific">Naganishia onofrii</name>
    <dbReference type="NCBI Taxonomy" id="1851511"/>
    <lineage>
        <taxon>Eukaryota</taxon>
        <taxon>Fungi</taxon>
        <taxon>Dikarya</taxon>
        <taxon>Basidiomycota</taxon>
        <taxon>Agaricomycotina</taxon>
        <taxon>Tremellomycetes</taxon>
        <taxon>Filobasidiales</taxon>
        <taxon>Filobasidiaceae</taxon>
        <taxon>Naganishia</taxon>
    </lineage>
</organism>
<reference evidence="1" key="1">
    <citation type="submission" date="2023-04" db="EMBL/GenBank/DDBJ databases">
        <title>Draft Genome sequencing of Naganishia species isolated from polar environments using Oxford Nanopore Technology.</title>
        <authorList>
            <person name="Leo P."/>
            <person name="Venkateswaran K."/>
        </authorList>
    </citation>
    <scope>NUCLEOTIDE SEQUENCE</scope>
    <source>
        <strain evidence="1">DBVPG 5303</strain>
    </source>
</reference>
<accession>A0ACC2XPC1</accession>
<proteinExistence type="predicted"/>
<keyword evidence="2" id="KW-1185">Reference proteome</keyword>
<protein>
    <submittedName>
        <fullName evidence="1">Uncharacterized protein</fullName>
    </submittedName>
</protein>
<comment type="caution">
    <text evidence="1">The sequence shown here is derived from an EMBL/GenBank/DDBJ whole genome shotgun (WGS) entry which is preliminary data.</text>
</comment>